<dbReference type="GO" id="GO:0016104">
    <property type="term" value="P:triterpenoid biosynthetic process"/>
    <property type="evidence" value="ECO:0007669"/>
    <property type="project" value="InterPro"/>
</dbReference>
<sequence>MDMKRIRTRIDSLAAELLQQQSPDGAWRMCLDSGTMTDCYYIILLRLLGRRDEQLIHMLAARIASKQLDNGAWKIYPDESEGNLDATAEACFALLYSGYYHESNPRIIRAKQFILSRGGLSEVRSLLTQVIFCATGQAEWPLLLRIPVDAFFSDHGIGLDLFSLSGHARVHLVPTLIMSNKQFVRRTFTMPDLSGLFPGGSYKFTNDSTWISALSGFLGSLPLTSLLPSSSPSAFKQAEIFLLERVEPNGTLLTYSTATILMILALLALDYPAESPTITRLLLGIRSLLCRDRPHLQIASSEIWDTAMLCYALREAGISPGYPALEQAGSYLLNRQQSRFGDWAIRLPDIPPGGWGFSDVNTIYPDVDCSAAALRAIRPYISRSNVLFSNWQRGLNWVFAMRNDDGGWPAFERKGTSLPASFFTYEGSEDISTDPSTVDLSSRVLIFLGKELDMTIGHQWIDDSVQWLLSQQTSNGSWYGRWGIAYIHGTGAAVQGMTAVGVRADHPAIIKAVKWLLDIQNDDGGWGESCLSDKVKRYVPLHASTPSQTAWALDALTAASPKPIPELEKGVEALLQSLERRDWTYTYPTGAGLPGSVYVHYPSNNYIWPLLTLSAIVKKYGS</sequence>
<comment type="similarity">
    <text evidence="2">Belongs to the terpene cyclase/mutase family.</text>
</comment>
<dbReference type="PANTHER" id="PTHR11764:SF20">
    <property type="entry name" value="LANOSTEROL SYNTHASE"/>
    <property type="match status" value="1"/>
</dbReference>
<name>A0A368W678_9BACL</name>
<evidence type="ECO:0000313" key="7">
    <source>
        <dbReference type="Proteomes" id="UP000252415"/>
    </source>
</evidence>
<protein>
    <submittedName>
        <fullName evidence="6">Sporulenol synthase</fullName>
    </submittedName>
</protein>
<feature type="domain" description="Squalene cyclase N-terminal" evidence="5">
    <location>
        <begin position="11"/>
        <end position="292"/>
    </location>
</feature>
<organism evidence="6 7">
    <name type="scientific">Paenibacillus prosopidis</name>
    <dbReference type="NCBI Taxonomy" id="630520"/>
    <lineage>
        <taxon>Bacteria</taxon>
        <taxon>Bacillati</taxon>
        <taxon>Bacillota</taxon>
        <taxon>Bacilli</taxon>
        <taxon>Bacillales</taxon>
        <taxon>Paenibacillaceae</taxon>
        <taxon>Paenibacillus</taxon>
    </lineage>
</organism>
<dbReference type="Pfam" id="PF13249">
    <property type="entry name" value="SQHop_cyclase_N"/>
    <property type="match status" value="1"/>
</dbReference>
<feature type="domain" description="Squalene cyclase C-terminal" evidence="4">
    <location>
        <begin position="301"/>
        <end position="615"/>
    </location>
</feature>
<gene>
    <name evidence="6" type="ORF">DFP97_102449</name>
</gene>
<dbReference type="EMBL" id="QPJD01000002">
    <property type="protein sequence ID" value="RCW51253.1"/>
    <property type="molecule type" value="Genomic_DNA"/>
</dbReference>
<dbReference type="Pfam" id="PF13243">
    <property type="entry name" value="SQHop_cyclase_C"/>
    <property type="match status" value="1"/>
</dbReference>
<evidence type="ECO:0000313" key="6">
    <source>
        <dbReference type="EMBL" id="RCW51253.1"/>
    </source>
</evidence>
<dbReference type="GO" id="GO:0016866">
    <property type="term" value="F:intramolecular transferase activity"/>
    <property type="evidence" value="ECO:0007669"/>
    <property type="project" value="InterPro"/>
</dbReference>
<dbReference type="PANTHER" id="PTHR11764">
    <property type="entry name" value="TERPENE CYCLASE/MUTASE FAMILY MEMBER"/>
    <property type="match status" value="1"/>
</dbReference>
<dbReference type="InterPro" id="IPR032697">
    <property type="entry name" value="SQ_cyclase_N"/>
</dbReference>
<dbReference type="InterPro" id="IPR032696">
    <property type="entry name" value="SQ_cyclase_C"/>
</dbReference>
<comment type="pathway">
    <text evidence="1">Secondary metabolite biosynthesis; hopanoid biosynthesis.</text>
</comment>
<proteinExistence type="inferred from homology"/>
<evidence type="ECO:0000259" key="5">
    <source>
        <dbReference type="Pfam" id="PF13249"/>
    </source>
</evidence>
<dbReference type="Proteomes" id="UP000252415">
    <property type="component" value="Unassembled WGS sequence"/>
</dbReference>
<dbReference type="UniPathway" id="UPA00337"/>
<comment type="caution">
    <text evidence="6">The sequence shown here is derived from an EMBL/GenBank/DDBJ whole genome shotgun (WGS) entry which is preliminary data.</text>
</comment>
<dbReference type="SFLD" id="SFLDG01016">
    <property type="entry name" value="Prenyltransferase_Like_2"/>
    <property type="match status" value="1"/>
</dbReference>
<keyword evidence="3" id="KW-0677">Repeat</keyword>
<dbReference type="GO" id="GO:0005811">
    <property type="term" value="C:lipid droplet"/>
    <property type="evidence" value="ECO:0007669"/>
    <property type="project" value="InterPro"/>
</dbReference>
<reference evidence="6 7" key="1">
    <citation type="submission" date="2018-07" db="EMBL/GenBank/DDBJ databases">
        <title>Genomic Encyclopedia of Type Strains, Phase III (KMG-III): the genomes of soil and plant-associated and newly described type strains.</title>
        <authorList>
            <person name="Whitman W."/>
        </authorList>
    </citation>
    <scope>NUCLEOTIDE SEQUENCE [LARGE SCALE GENOMIC DNA]</scope>
    <source>
        <strain evidence="6 7">CECT 7506</strain>
    </source>
</reference>
<accession>A0A368W678</accession>
<evidence type="ECO:0000256" key="3">
    <source>
        <dbReference type="ARBA" id="ARBA00022737"/>
    </source>
</evidence>
<dbReference type="Gene3D" id="1.50.10.20">
    <property type="match status" value="2"/>
</dbReference>
<keyword evidence="7" id="KW-1185">Reference proteome</keyword>
<dbReference type="AlphaFoldDB" id="A0A368W678"/>
<dbReference type="SUPFAM" id="SSF48239">
    <property type="entry name" value="Terpenoid cyclases/Protein prenyltransferases"/>
    <property type="match status" value="2"/>
</dbReference>
<evidence type="ECO:0000256" key="1">
    <source>
        <dbReference type="ARBA" id="ARBA00004999"/>
    </source>
</evidence>
<evidence type="ECO:0000259" key="4">
    <source>
        <dbReference type="Pfam" id="PF13243"/>
    </source>
</evidence>
<dbReference type="InterPro" id="IPR008930">
    <property type="entry name" value="Terpenoid_cyclase/PrenylTrfase"/>
</dbReference>
<dbReference type="InterPro" id="IPR018333">
    <property type="entry name" value="Squalene_cyclase"/>
</dbReference>
<dbReference type="RefSeq" id="WP_245975894.1">
    <property type="nucleotide sequence ID" value="NZ_QPJD01000002.1"/>
</dbReference>
<evidence type="ECO:0000256" key="2">
    <source>
        <dbReference type="ARBA" id="ARBA00009755"/>
    </source>
</evidence>